<dbReference type="InterPro" id="IPR027417">
    <property type="entry name" value="P-loop_NTPase"/>
</dbReference>
<dbReference type="InterPro" id="IPR017871">
    <property type="entry name" value="ABC_transporter-like_CS"/>
</dbReference>
<dbReference type="PROSITE" id="PS50893">
    <property type="entry name" value="ABC_TRANSPORTER_2"/>
    <property type="match status" value="1"/>
</dbReference>
<evidence type="ECO:0000256" key="1">
    <source>
        <dbReference type="ARBA" id="ARBA00004417"/>
    </source>
</evidence>
<protein>
    <submittedName>
        <fullName evidence="11">Glutamine transport ATP-binding protein GlnQ</fullName>
    </submittedName>
</protein>
<dbReference type="PANTHER" id="PTHR43166">
    <property type="entry name" value="AMINO ACID IMPORT ATP-BINDING PROTEIN"/>
    <property type="match status" value="1"/>
</dbReference>
<dbReference type="GO" id="GO:0005524">
    <property type="term" value="F:ATP binding"/>
    <property type="evidence" value="ECO:0007669"/>
    <property type="project" value="UniProtKB-KW"/>
</dbReference>
<dbReference type="Pfam" id="PF00005">
    <property type="entry name" value="ABC_tran"/>
    <property type="match status" value="1"/>
</dbReference>
<evidence type="ECO:0000259" key="10">
    <source>
        <dbReference type="PROSITE" id="PS50893"/>
    </source>
</evidence>
<dbReference type="Proteomes" id="UP000381093">
    <property type="component" value="Unassembled WGS sequence"/>
</dbReference>
<keyword evidence="4" id="KW-1003">Cell membrane</keyword>
<gene>
    <name evidence="11" type="primary">glnQ_6</name>
    <name evidence="11" type="ORF">PS710_01813</name>
</gene>
<dbReference type="PANTHER" id="PTHR43166:SF9">
    <property type="entry name" value="GLUTAMATE_ASPARTATE IMPORT ATP-BINDING PROTEIN GLTL"/>
    <property type="match status" value="1"/>
</dbReference>
<dbReference type="FunFam" id="3.40.50.300:FF:000020">
    <property type="entry name" value="Amino acid ABC transporter ATP-binding component"/>
    <property type="match status" value="1"/>
</dbReference>
<dbReference type="AlphaFoldDB" id="A0A5E7C1A3"/>
<dbReference type="RefSeq" id="WP_150764181.1">
    <property type="nucleotide sequence ID" value="NZ_CABVHW010000004.1"/>
</dbReference>
<dbReference type="PIRSF" id="PIRSF039085">
    <property type="entry name" value="ABC_ATPase_HisP"/>
    <property type="match status" value="1"/>
</dbReference>
<dbReference type="InterPro" id="IPR030679">
    <property type="entry name" value="ABC_ATPase_HisP-typ"/>
</dbReference>
<dbReference type="GO" id="GO:0005886">
    <property type="term" value="C:plasma membrane"/>
    <property type="evidence" value="ECO:0007669"/>
    <property type="project" value="UniProtKB-SubCell"/>
</dbReference>
<evidence type="ECO:0000256" key="2">
    <source>
        <dbReference type="ARBA" id="ARBA00005417"/>
    </source>
</evidence>
<keyword evidence="7 11" id="KW-0067">ATP-binding</keyword>
<dbReference type="InterPro" id="IPR050086">
    <property type="entry name" value="MetN_ABC_transporter-like"/>
</dbReference>
<dbReference type="GO" id="GO:0016887">
    <property type="term" value="F:ATP hydrolysis activity"/>
    <property type="evidence" value="ECO:0007669"/>
    <property type="project" value="InterPro"/>
</dbReference>
<evidence type="ECO:0000256" key="7">
    <source>
        <dbReference type="ARBA" id="ARBA00022840"/>
    </source>
</evidence>
<name>A0A5E7C1A3_PSEFL</name>
<dbReference type="InterPro" id="IPR003439">
    <property type="entry name" value="ABC_transporter-like_ATP-bd"/>
</dbReference>
<dbReference type="GO" id="GO:0015424">
    <property type="term" value="F:ABC-type amino acid transporter activity"/>
    <property type="evidence" value="ECO:0007669"/>
    <property type="project" value="InterPro"/>
</dbReference>
<dbReference type="SUPFAM" id="SSF52540">
    <property type="entry name" value="P-loop containing nucleoside triphosphate hydrolases"/>
    <property type="match status" value="1"/>
</dbReference>
<accession>A0A5E7C1A3</accession>
<evidence type="ECO:0000256" key="4">
    <source>
        <dbReference type="ARBA" id="ARBA00022475"/>
    </source>
</evidence>
<evidence type="ECO:0000313" key="12">
    <source>
        <dbReference type="Proteomes" id="UP000381093"/>
    </source>
</evidence>
<sequence>MIEIKNVHKSYGDLSILKGVDMSVEKGEVVSIIGPSGSGKSTLLQCINGLESIDDGNICVDGIDVFSRTTDLNALRANVGIVFQQYNVFPHLSVLDNAALALKIVRKMKRRDAEEVAHAQLEKVGLASKAKMSPNQLSGGQQQRLAIARALAMQPRYMLFDEVTAALDPQLVREVLDTLLMLSTEGMTMVLVTHEIAFAREVSSRVAFFDAGKIAEIGPPGQVIDAPANERTQQFLSHQIH</sequence>
<dbReference type="InterPro" id="IPR003593">
    <property type="entry name" value="AAA+_ATPase"/>
</dbReference>
<keyword evidence="5" id="KW-0997">Cell inner membrane</keyword>
<evidence type="ECO:0000256" key="3">
    <source>
        <dbReference type="ARBA" id="ARBA00022448"/>
    </source>
</evidence>
<comment type="similarity">
    <text evidence="2">Belongs to the ABC transporter superfamily.</text>
</comment>
<reference evidence="11 12" key="1">
    <citation type="submission" date="2019-09" db="EMBL/GenBank/DDBJ databases">
        <authorList>
            <person name="Chandra G."/>
            <person name="Truman W A."/>
        </authorList>
    </citation>
    <scope>NUCLEOTIDE SEQUENCE [LARGE SCALE GENOMIC DNA]</scope>
    <source>
        <strain evidence="11">PS710</strain>
    </source>
</reference>
<keyword evidence="6" id="KW-0547">Nucleotide-binding</keyword>
<keyword evidence="9" id="KW-0472">Membrane</keyword>
<dbReference type="CDD" id="cd03262">
    <property type="entry name" value="ABC_HisP_GlnQ"/>
    <property type="match status" value="1"/>
</dbReference>
<dbReference type="PROSITE" id="PS00211">
    <property type="entry name" value="ABC_TRANSPORTER_1"/>
    <property type="match status" value="1"/>
</dbReference>
<dbReference type="EMBL" id="CABVHW010000004">
    <property type="protein sequence ID" value="VVN90133.1"/>
    <property type="molecule type" value="Genomic_DNA"/>
</dbReference>
<proteinExistence type="inferred from homology"/>
<organism evidence="11 12">
    <name type="scientific">Pseudomonas fluorescens</name>
    <dbReference type="NCBI Taxonomy" id="294"/>
    <lineage>
        <taxon>Bacteria</taxon>
        <taxon>Pseudomonadati</taxon>
        <taxon>Pseudomonadota</taxon>
        <taxon>Gammaproteobacteria</taxon>
        <taxon>Pseudomonadales</taxon>
        <taxon>Pseudomonadaceae</taxon>
        <taxon>Pseudomonas</taxon>
    </lineage>
</organism>
<dbReference type="SMART" id="SM00382">
    <property type="entry name" value="AAA"/>
    <property type="match status" value="1"/>
</dbReference>
<dbReference type="Gene3D" id="3.40.50.300">
    <property type="entry name" value="P-loop containing nucleotide triphosphate hydrolases"/>
    <property type="match status" value="1"/>
</dbReference>
<comment type="subcellular location">
    <subcellularLocation>
        <location evidence="1">Cell inner membrane</location>
        <topology evidence="1">Peripheral membrane protein</topology>
    </subcellularLocation>
</comment>
<keyword evidence="8" id="KW-0029">Amino-acid transport</keyword>
<keyword evidence="3" id="KW-0813">Transport</keyword>
<evidence type="ECO:0000313" key="11">
    <source>
        <dbReference type="EMBL" id="VVN90133.1"/>
    </source>
</evidence>
<evidence type="ECO:0000256" key="8">
    <source>
        <dbReference type="ARBA" id="ARBA00022970"/>
    </source>
</evidence>
<feature type="domain" description="ABC transporter" evidence="10">
    <location>
        <begin position="2"/>
        <end position="236"/>
    </location>
</feature>
<evidence type="ECO:0000256" key="5">
    <source>
        <dbReference type="ARBA" id="ARBA00022519"/>
    </source>
</evidence>
<evidence type="ECO:0000256" key="9">
    <source>
        <dbReference type="ARBA" id="ARBA00023136"/>
    </source>
</evidence>
<evidence type="ECO:0000256" key="6">
    <source>
        <dbReference type="ARBA" id="ARBA00022741"/>
    </source>
</evidence>